<dbReference type="EMBL" id="MLKD01000013">
    <property type="protein sequence ID" value="OQE20544.1"/>
    <property type="molecule type" value="Genomic_DNA"/>
</dbReference>
<name>A0A1V6T3I4_9EURO</name>
<sequence>MATPSTTTIPRKRPAPRLACNRCHAAKLRCIQSPTNQRCVRCIKAGTDCVHDPPSRLGRPRVHNLSPPDTIAFSSTQLQEPNSNTSPGNGTSFPTTNFKAATDFCSPRNLDADHTTAKNMKTTNPHKQATLHTDLGALAANESHSAGLDLDIGKSKRQHIKIKTRPLTESAVIEFHQSGAQSTQSDDPCYFTDFLNAGDNIDTSQDMPIESTDFYNNYNGPGYHDIQATHLSSNEDSAEDVTLALSQIMVNLTKIHHKLRDEPPPSSSPATGRRAARSTISDECFKSQLRANIQAAEQILETLGCINDDQAQREISNMAGPVQQESFGIFEKQKSQKARASTHRHRDTPPFPSPYSSAGDDQDFLHPPPVDSQNSITAMLVISIYLRLLHNFDILVSIMYTRIRDCESNTHFSELMGSGSEGTTNKCEPFSGPALHVSMGSCSFSSASAASLQLLFNVQLIDTFLAKVKMSIQRTILRPKRSASSGIDQDPFSDAFARENRYPIPPSAEFEPYHPSHRARHPRKPQTPQNEVTRGLNDFTTGIHSVTGGILDEMNHMDTSLQRRADYIKQWTIERP</sequence>
<accession>A0A1V6T3I4</accession>
<dbReference type="GO" id="GO:0000981">
    <property type="term" value="F:DNA-binding transcription factor activity, RNA polymerase II-specific"/>
    <property type="evidence" value="ECO:0007669"/>
    <property type="project" value="InterPro"/>
</dbReference>
<evidence type="ECO:0000256" key="5">
    <source>
        <dbReference type="SAM" id="MobiDB-lite"/>
    </source>
</evidence>
<keyword evidence="4" id="KW-0539">Nucleus</keyword>
<evidence type="ECO:0000259" key="6">
    <source>
        <dbReference type="PROSITE" id="PS00463"/>
    </source>
</evidence>
<evidence type="ECO:0000256" key="1">
    <source>
        <dbReference type="ARBA" id="ARBA00023015"/>
    </source>
</evidence>
<dbReference type="OrthoDB" id="4222821at2759"/>
<dbReference type="SUPFAM" id="SSF57701">
    <property type="entry name" value="Zn2/Cys6 DNA-binding domain"/>
    <property type="match status" value="1"/>
</dbReference>
<feature type="region of interest" description="Disordered" evidence="5">
    <location>
        <begin position="503"/>
        <end position="535"/>
    </location>
</feature>
<dbReference type="Proteomes" id="UP000191285">
    <property type="component" value="Unassembled WGS sequence"/>
</dbReference>
<evidence type="ECO:0000313" key="8">
    <source>
        <dbReference type="Proteomes" id="UP000191285"/>
    </source>
</evidence>
<keyword evidence="8" id="KW-1185">Reference proteome</keyword>
<evidence type="ECO:0000256" key="4">
    <source>
        <dbReference type="ARBA" id="ARBA00023242"/>
    </source>
</evidence>
<feature type="domain" description="Zn(2)-C6 fungal-type" evidence="6">
    <location>
        <begin position="19"/>
        <end position="49"/>
    </location>
</feature>
<keyword evidence="3" id="KW-0804">Transcription</keyword>
<feature type="compositionally biased region" description="Basic residues" evidence="5">
    <location>
        <begin position="515"/>
        <end position="524"/>
    </location>
</feature>
<proteinExistence type="predicted"/>
<dbReference type="AlphaFoldDB" id="A0A1V6T3I4"/>
<dbReference type="PROSITE" id="PS00463">
    <property type="entry name" value="ZN2_CY6_FUNGAL_1"/>
    <property type="match status" value="1"/>
</dbReference>
<dbReference type="GO" id="GO:0003677">
    <property type="term" value="F:DNA binding"/>
    <property type="evidence" value="ECO:0007669"/>
    <property type="project" value="UniProtKB-KW"/>
</dbReference>
<protein>
    <recommendedName>
        <fullName evidence="6">Zn(2)-C6 fungal-type domain-containing protein</fullName>
    </recommendedName>
</protein>
<dbReference type="GO" id="GO:0008270">
    <property type="term" value="F:zinc ion binding"/>
    <property type="evidence" value="ECO:0007669"/>
    <property type="project" value="InterPro"/>
</dbReference>
<comment type="caution">
    <text evidence="7">The sequence shown here is derived from an EMBL/GenBank/DDBJ whole genome shotgun (WGS) entry which is preliminary data.</text>
</comment>
<keyword evidence="1" id="KW-0805">Transcription regulation</keyword>
<evidence type="ECO:0000256" key="2">
    <source>
        <dbReference type="ARBA" id="ARBA00023125"/>
    </source>
</evidence>
<organism evidence="7 8">
    <name type="scientific">Penicillium steckii</name>
    <dbReference type="NCBI Taxonomy" id="303698"/>
    <lineage>
        <taxon>Eukaryota</taxon>
        <taxon>Fungi</taxon>
        <taxon>Dikarya</taxon>
        <taxon>Ascomycota</taxon>
        <taxon>Pezizomycotina</taxon>
        <taxon>Eurotiomycetes</taxon>
        <taxon>Eurotiomycetidae</taxon>
        <taxon>Eurotiales</taxon>
        <taxon>Aspergillaceae</taxon>
        <taxon>Penicillium</taxon>
    </lineage>
</organism>
<dbReference type="SMART" id="SM00066">
    <property type="entry name" value="GAL4"/>
    <property type="match status" value="1"/>
</dbReference>
<feature type="compositionally biased region" description="Basic residues" evidence="5">
    <location>
        <begin position="335"/>
        <end position="346"/>
    </location>
</feature>
<feature type="region of interest" description="Disordered" evidence="5">
    <location>
        <begin position="331"/>
        <end position="369"/>
    </location>
</feature>
<evidence type="ECO:0000313" key="7">
    <source>
        <dbReference type="EMBL" id="OQE20544.1"/>
    </source>
</evidence>
<feature type="region of interest" description="Disordered" evidence="5">
    <location>
        <begin position="257"/>
        <end position="279"/>
    </location>
</feature>
<dbReference type="STRING" id="303698.A0A1V6T3I4"/>
<reference evidence="8" key="1">
    <citation type="journal article" date="2017" name="Nat. Microbiol.">
        <title>Global analysis of biosynthetic gene clusters reveals vast potential of secondary metabolite production in Penicillium species.</title>
        <authorList>
            <person name="Nielsen J.C."/>
            <person name="Grijseels S."/>
            <person name="Prigent S."/>
            <person name="Ji B."/>
            <person name="Dainat J."/>
            <person name="Nielsen K.F."/>
            <person name="Frisvad J.C."/>
            <person name="Workman M."/>
            <person name="Nielsen J."/>
        </authorList>
    </citation>
    <scope>NUCLEOTIDE SEQUENCE [LARGE SCALE GENOMIC DNA]</scope>
    <source>
        <strain evidence="8">IBT 24891</strain>
    </source>
</reference>
<dbReference type="InterPro" id="IPR036864">
    <property type="entry name" value="Zn2-C6_fun-type_DNA-bd_sf"/>
</dbReference>
<dbReference type="Gene3D" id="4.10.240.10">
    <property type="entry name" value="Zn(2)-C6 fungal-type DNA-binding domain"/>
    <property type="match status" value="1"/>
</dbReference>
<keyword evidence="2" id="KW-0238">DNA-binding</keyword>
<feature type="region of interest" description="Disordered" evidence="5">
    <location>
        <begin position="50"/>
        <end position="70"/>
    </location>
</feature>
<feature type="compositionally biased region" description="Polar residues" evidence="5">
    <location>
        <begin position="526"/>
        <end position="535"/>
    </location>
</feature>
<evidence type="ECO:0000256" key="3">
    <source>
        <dbReference type="ARBA" id="ARBA00023163"/>
    </source>
</evidence>
<dbReference type="CDD" id="cd00067">
    <property type="entry name" value="GAL4"/>
    <property type="match status" value="1"/>
</dbReference>
<dbReference type="InterPro" id="IPR001138">
    <property type="entry name" value="Zn2Cys6_DnaBD"/>
</dbReference>
<gene>
    <name evidence="7" type="ORF">PENSTE_c013G02789</name>
</gene>